<feature type="compositionally biased region" description="Basic and acidic residues" evidence="1">
    <location>
        <begin position="432"/>
        <end position="441"/>
    </location>
</feature>
<reference evidence="2 3" key="1">
    <citation type="journal article" date="2021" name="Sci. Rep.">
        <title>Chromosome anchoring in Senegalese sole (Solea senegalensis) reveals sex-associated markers and genome rearrangements in flatfish.</title>
        <authorList>
            <person name="Guerrero-Cozar I."/>
            <person name="Gomez-Garrido J."/>
            <person name="Berbel C."/>
            <person name="Martinez-Blanch J.F."/>
            <person name="Alioto T."/>
            <person name="Claros M.G."/>
            <person name="Gagnaire P.A."/>
            <person name="Manchado M."/>
        </authorList>
    </citation>
    <scope>NUCLEOTIDE SEQUENCE [LARGE SCALE GENOMIC DNA]</scope>
    <source>
        <strain evidence="2">Sse05_10M</strain>
    </source>
</reference>
<feature type="compositionally biased region" description="Pro residues" evidence="1">
    <location>
        <begin position="505"/>
        <end position="514"/>
    </location>
</feature>
<dbReference type="PANTHER" id="PTHR15732:SF4">
    <property type="entry name" value="PROTEIN MOONRAKER"/>
    <property type="match status" value="1"/>
</dbReference>
<evidence type="ECO:0000313" key="3">
    <source>
        <dbReference type="Proteomes" id="UP000693946"/>
    </source>
</evidence>
<evidence type="ECO:0000313" key="2">
    <source>
        <dbReference type="EMBL" id="KAG7480032.1"/>
    </source>
</evidence>
<dbReference type="AlphaFoldDB" id="A0AAV6Q2F8"/>
<dbReference type="GO" id="GO:0007099">
    <property type="term" value="P:centriole replication"/>
    <property type="evidence" value="ECO:0007669"/>
    <property type="project" value="InterPro"/>
</dbReference>
<feature type="region of interest" description="Disordered" evidence="1">
    <location>
        <begin position="141"/>
        <end position="196"/>
    </location>
</feature>
<feature type="compositionally biased region" description="Polar residues" evidence="1">
    <location>
        <begin position="484"/>
        <end position="493"/>
    </location>
</feature>
<dbReference type="InterPro" id="IPR031447">
    <property type="entry name" value="MNR"/>
</dbReference>
<proteinExistence type="predicted"/>
<feature type="compositionally biased region" description="Basic and acidic residues" evidence="1">
    <location>
        <begin position="542"/>
        <end position="557"/>
    </location>
</feature>
<feature type="compositionally biased region" description="Basic and acidic residues" evidence="1">
    <location>
        <begin position="461"/>
        <end position="472"/>
    </location>
</feature>
<name>A0AAV6Q2F8_SOLSE</name>
<feature type="region of interest" description="Disordered" evidence="1">
    <location>
        <begin position="704"/>
        <end position="724"/>
    </location>
</feature>
<feature type="region of interest" description="Disordered" evidence="1">
    <location>
        <begin position="361"/>
        <end position="557"/>
    </location>
</feature>
<feature type="compositionally biased region" description="Basic residues" evidence="1">
    <location>
        <begin position="401"/>
        <end position="416"/>
    </location>
</feature>
<dbReference type="Proteomes" id="UP000693946">
    <property type="component" value="Linkage Group LG8"/>
</dbReference>
<dbReference type="Pfam" id="PF15718">
    <property type="entry name" value="MNR"/>
    <property type="match status" value="3"/>
</dbReference>
<feature type="region of interest" description="Disordered" evidence="1">
    <location>
        <begin position="628"/>
        <end position="653"/>
    </location>
</feature>
<keyword evidence="3" id="KW-1185">Reference proteome</keyword>
<dbReference type="GO" id="GO:0071539">
    <property type="term" value="P:protein localization to centrosome"/>
    <property type="evidence" value="ECO:0007669"/>
    <property type="project" value="TreeGrafter"/>
</dbReference>
<organism evidence="2 3">
    <name type="scientific">Solea senegalensis</name>
    <name type="common">Senegalese sole</name>
    <dbReference type="NCBI Taxonomy" id="28829"/>
    <lineage>
        <taxon>Eukaryota</taxon>
        <taxon>Metazoa</taxon>
        <taxon>Chordata</taxon>
        <taxon>Craniata</taxon>
        <taxon>Vertebrata</taxon>
        <taxon>Euteleostomi</taxon>
        <taxon>Actinopterygii</taxon>
        <taxon>Neopterygii</taxon>
        <taxon>Teleostei</taxon>
        <taxon>Neoteleostei</taxon>
        <taxon>Acanthomorphata</taxon>
        <taxon>Carangaria</taxon>
        <taxon>Pleuronectiformes</taxon>
        <taxon>Pleuronectoidei</taxon>
        <taxon>Soleidae</taxon>
        <taxon>Solea</taxon>
    </lineage>
</organism>
<comment type="caution">
    <text evidence="2">The sequence shown here is derived from an EMBL/GenBank/DDBJ whole genome shotgun (WGS) entry which is preliminary data.</text>
</comment>
<dbReference type="PANTHER" id="PTHR15732">
    <property type="entry name" value="PROTEIN MOONRAKER"/>
    <property type="match status" value="1"/>
</dbReference>
<evidence type="ECO:0000256" key="1">
    <source>
        <dbReference type="SAM" id="MobiDB-lite"/>
    </source>
</evidence>
<gene>
    <name evidence="2" type="ORF">JOB18_041416</name>
</gene>
<dbReference type="GO" id="GO:0034451">
    <property type="term" value="C:centriolar satellite"/>
    <property type="evidence" value="ECO:0007669"/>
    <property type="project" value="TreeGrafter"/>
</dbReference>
<sequence>MCAKVKSPTIYSNQQSQRKDWFVLEPKHNEVITGNYHYNKLVFSDSMPPCAINRATRVHPPVPIMIEKLLPLSEERDNVDSRRSSISFTALSEESLQAAIFLAKRDVRRRHKESLVRSPAKPSEGASVCGASDAELLEELAATPSKAKLKTSSPKEKTSRPAKQAPQRRPLHPTPRFRQSPPCRDTGPCPLDSDHQTPLNQEIYKLQFELQRYIQKVEEMTNRVGETEELLDPQEEKKLELRREKQTARSARIVYVLQQQVKEIQEEMEKLRGKTWHTKKSSAVNRLAAAHRGTLRVLQDLIHQLSDPSLRKMPPHHKELNQLIHQLCLCSAKVDVAEGSAVPETTVDILQKLQTLGSALRKQETRERVQAQTCPPHRKSPHRSVSPTSVLKGPSASNVRGPRKPVNPRRGVRAGRRMTSQRTKAAPQQLMNRREVLRCGVEKLVQQRGRPQTNTTSRRGPHSDRARDDVIAKRSGQAGGAGFQQPTVSSQLRVNEPPQKENPVPWIPTSPHSPPAQRRSPQRHRPEPRCLFSPVKPSENTAKPKEPLLSSEKEKQAQNEAVRNAWLDKMTMQRLKDLNQLSKEEAERIHRLRSEAISPTQWAERAEQEARDRIQPLLDQAQQIGQNRISSSLRHRHTTAEQLSEDQSEDRAQAAWAADTRLQAPPTLETMLLRMEQIQRDQEEVRRRFASITYSDPLYWDQPGGGAAGDQRRAVSSTPASPQPIRLTRPVLKQSSAAEIVLEKPVETGFVCEDSQTEAGDEQLHHLHHQRNTAVFPGPVQRNRQTVLSVPGGMLGNILKYRREYDDYLHVVAHEDVGSFNPWTTANSLAEDFLSEALDDVAAEFQDVVEDYAEAVFTSEFLQPTQSRSPHPAAAAAVFSH</sequence>
<accession>A0AAV6Q2F8</accession>
<dbReference type="EMBL" id="JAGKHQ010000020">
    <property type="protein sequence ID" value="KAG7480032.1"/>
    <property type="molecule type" value="Genomic_DNA"/>
</dbReference>
<protein>
    <submittedName>
        <fullName evidence="2">Moonraker isoform X1</fullName>
    </submittedName>
</protein>
<feature type="compositionally biased region" description="Polar residues" evidence="1">
    <location>
        <begin position="449"/>
        <end position="458"/>
    </location>
</feature>